<organism evidence="1 2">
    <name type="scientific">Chaenocephalus aceratus</name>
    <name type="common">Blackfin icefish</name>
    <name type="synonym">Chaenichthys aceratus</name>
    <dbReference type="NCBI Taxonomy" id="36190"/>
    <lineage>
        <taxon>Eukaryota</taxon>
        <taxon>Metazoa</taxon>
        <taxon>Chordata</taxon>
        <taxon>Craniata</taxon>
        <taxon>Vertebrata</taxon>
        <taxon>Euteleostomi</taxon>
        <taxon>Actinopterygii</taxon>
        <taxon>Neopterygii</taxon>
        <taxon>Teleostei</taxon>
        <taxon>Neoteleostei</taxon>
        <taxon>Acanthomorphata</taxon>
        <taxon>Eupercaria</taxon>
        <taxon>Perciformes</taxon>
        <taxon>Notothenioidei</taxon>
        <taxon>Channichthyidae</taxon>
        <taxon>Chaenocephalus</taxon>
    </lineage>
</organism>
<sequence>SPLGSSGARGQEVTSQRTAASVWLRRSPRVAALRVPRAEAHWIIIAISGGAESQASSPRPLALSSWGGPPSAAHCPPPPVSGSLSPYTRLRIIRSHSPPLELPGQGRAFPGLIKARELHFRVIERVQHINMLGQCYQP</sequence>
<evidence type="ECO:0000313" key="2">
    <source>
        <dbReference type="Proteomes" id="UP001057452"/>
    </source>
</evidence>
<keyword evidence="2" id="KW-1185">Reference proteome</keyword>
<proteinExistence type="predicted"/>
<comment type="caution">
    <text evidence="1">The sequence shown here is derived from an EMBL/GenBank/DDBJ whole genome shotgun (WGS) entry which is preliminary data.</text>
</comment>
<dbReference type="EMBL" id="CM043788">
    <property type="protein sequence ID" value="KAI4828574.1"/>
    <property type="molecule type" value="Genomic_DNA"/>
</dbReference>
<gene>
    <name evidence="1" type="ORF">KUCAC02_022656</name>
</gene>
<evidence type="ECO:0000313" key="1">
    <source>
        <dbReference type="EMBL" id="KAI4828574.1"/>
    </source>
</evidence>
<accession>A0ACB9XMM9</accession>
<feature type="non-terminal residue" evidence="1">
    <location>
        <position position="138"/>
    </location>
</feature>
<name>A0ACB9XMM9_CHAAC</name>
<reference evidence="1" key="1">
    <citation type="submission" date="2022-05" db="EMBL/GenBank/DDBJ databases">
        <title>Chromosome-level genome of Chaenocephalus aceratus.</title>
        <authorList>
            <person name="Park H."/>
        </authorList>
    </citation>
    <scope>NUCLEOTIDE SEQUENCE</scope>
    <source>
        <strain evidence="1">KU_202001</strain>
    </source>
</reference>
<protein>
    <submittedName>
        <fullName evidence="1">Uncharacterized protein</fullName>
    </submittedName>
</protein>
<dbReference type="Proteomes" id="UP001057452">
    <property type="component" value="Chromosome 4"/>
</dbReference>
<feature type="non-terminal residue" evidence="1">
    <location>
        <position position="1"/>
    </location>
</feature>